<evidence type="ECO:0000313" key="6">
    <source>
        <dbReference type="EMBL" id="KAK5619320.1"/>
    </source>
</evidence>
<protein>
    <recommendedName>
        <fullName evidence="5">Laminin IV type A domain-containing protein</fullName>
    </recommendedName>
</protein>
<evidence type="ECO:0000256" key="4">
    <source>
        <dbReference type="ARBA" id="ARBA00023180"/>
    </source>
</evidence>
<dbReference type="PROSITE" id="PS51115">
    <property type="entry name" value="LAMININ_IVA"/>
    <property type="match status" value="1"/>
</dbReference>
<dbReference type="EMBL" id="JAHHUM010000581">
    <property type="protein sequence ID" value="KAK5619320.1"/>
    <property type="molecule type" value="Genomic_DNA"/>
</dbReference>
<name>A0AAV9SDD8_9TELE</name>
<evidence type="ECO:0000256" key="2">
    <source>
        <dbReference type="ARBA" id="ARBA00022737"/>
    </source>
</evidence>
<dbReference type="Proteomes" id="UP001311232">
    <property type="component" value="Unassembled WGS sequence"/>
</dbReference>
<keyword evidence="3" id="KW-1015">Disulfide bond</keyword>
<comment type="caution">
    <text evidence="6">The sequence shown here is derived from an EMBL/GenBank/DDBJ whole genome shotgun (WGS) entry which is preliminary data.</text>
</comment>
<dbReference type="InterPro" id="IPR002049">
    <property type="entry name" value="LE_dom"/>
</dbReference>
<dbReference type="InterPro" id="IPR000034">
    <property type="entry name" value="Laminin_IV"/>
</dbReference>
<reference evidence="6 7" key="1">
    <citation type="submission" date="2021-06" db="EMBL/GenBank/DDBJ databases">
        <authorList>
            <person name="Palmer J.M."/>
        </authorList>
    </citation>
    <scope>NUCLEOTIDE SEQUENCE [LARGE SCALE GENOMIC DNA]</scope>
    <source>
        <strain evidence="6 7">MEX-2019</strain>
        <tissue evidence="6">Muscle</tissue>
    </source>
</reference>
<dbReference type="SUPFAM" id="SSF57196">
    <property type="entry name" value="EGF/Laminin"/>
    <property type="match status" value="1"/>
</dbReference>
<keyword evidence="7" id="KW-1185">Reference proteome</keyword>
<dbReference type="Gene3D" id="2.170.300.10">
    <property type="entry name" value="Tie2 ligand-binding domain superfamily"/>
    <property type="match status" value="1"/>
</dbReference>
<dbReference type="CDD" id="cd00055">
    <property type="entry name" value="EGF_Lam"/>
    <property type="match status" value="1"/>
</dbReference>
<dbReference type="AlphaFoldDB" id="A0AAV9SDD8"/>
<gene>
    <name evidence="6" type="ORF">CRENBAI_015547</name>
</gene>
<accession>A0AAV9SDD8</accession>
<keyword evidence="2" id="KW-0677">Repeat</keyword>
<keyword evidence="4" id="KW-0325">Glycoprotein</keyword>
<proteinExistence type="predicted"/>
<evidence type="ECO:0000259" key="5">
    <source>
        <dbReference type="PROSITE" id="PS51115"/>
    </source>
</evidence>
<organism evidence="6 7">
    <name type="scientific">Crenichthys baileyi</name>
    <name type="common">White River springfish</name>
    <dbReference type="NCBI Taxonomy" id="28760"/>
    <lineage>
        <taxon>Eukaryota</taxon>
        <taxon>Metazoa</taxon>
        <taxon>Chordata</taxon>
        <taxon>Craniata</taxon>
        <taxon>Vertebrata</taxon>
        <taxon>Euteleostomi</taxon>
        <taxon>Actinopterygii</taxon>
        <taxon>Neopterygii</taxon>
        <taxon>Teleostei</taxon>
        <taxon>Neoteleostei</taxon>
        <taxon>Acanthomorphata</taxon>
        <taxon>Ovalentaria</taxon>
        <taxon>Atherinomorphae</taxon>
        <taxon>Cyprinodontiformes</taxon>
        <taxon>Goodeidae</taxon>
        <taxon>Crenichthys</taxon>
    </lineage>
</organism>
<dbReference type="Pfam" id="PF00052">
    <property type="entry name" value="Laminin_B"/>
    <property type="match status" value="1"/>
</dbReference>
<evidence type="ECO:0000256" key="1">
    <source>
        <dbReference type="ARBA" id="ARBA00022729"/>
    </source>
</evidence>
<dbReference type="PROSITE" id="PS01248">
    <property type="entry name" value="EGF_LAM_1"/>
    <property type="match status" value="1"/>
</dbReference>
<evidence type="ECO:0000313" key="7">
    <source>
        <dbReference type="Proteomes" id="UP001311232"/>
    </source>
</evidence>
<feature type="domain" description="Laminin IV type A" evidence="5">
    <location>
        <begin position="1"/>
        <end position="101"/>
    </location>
</feature>
<evidence type="ECO:0000256" key="3">
    <source>
        <dbReference type="ARBA" id="ARBA00023157"/>
    </source>
</evidence>
<dbReference type="Pfam" id="PF00053">
    <property type="entry name" value="EGF_laminin"/>
    <property type="match status" value="1"/>
</dbReference>
<keyword evidence="1" id="KW-0732">Signal</keyword>
<sequence length="180" mass="19697">MLLLQGSGLTLSADLSYEPRPKNDPSLTPQRSFIVRLHEYETRFKPHLSAFEFQRLLYNLTALKISNAGGHNYASQLVGVTLTSASISSSPATAPAPWVETCSCPQGFAGEFCERCAPGFTREDPSRGLFSTCVPCNCHQHGTCHPETGASLDPLVFSTYWTLISSGVFRWDCKLAVTGY</sequence>